<gene>
    <name evidence="1" type="ORF">QTP70_023129</name>
</gene>
<protein>
    <submittedName>
        <fullName evidence="1">Uncharacterized protein</fullName>
    </submittedName>
</protein>
<comment type="caution">
    <text evidence="1">The sequence shown here is derived from an EMBL/GenBank/DDBJ whole genome shotgun (WGS) entry which is preliminary data.</text>
</comment>
<reference evidence="1" key="1">
    <citation type="submission" date="2023-06" db="EMBL/GenBank/DDBJ databases">
        <title>Male Hemibagrus guttatus genome.</title>
        <authorList>
            <person name="Bian C."/>
        </authorList>
    </citation>
    <scope>NUCLEOTIDE SEQUENCE</scope>
    <source>
        <strain evidence="1">Male_cb2023</strain>
        <tissue evidence="1">Muscle</tissue>
    </source>
</reference>
<dbReference type="Proteomes" id="UP001274896">
    <property type="component" value="Unassembled WGS sequence"/>
</dbReference>
<sequence length="22" mass="2418">MLFVSVNCVGVCVLICWCLCVN</sequence>
<dbReference type="EMBL" id="JAUCMX010000017">
    <property type="protein sequence ID" value="KAK3519288.1"/>
    <property type="molecule type" value="Genomic_DNA"/>
</dbReference>
<organism evidence="1 2">
    <name type="scientific">Hemibagrus guttatus</name>
    <dbReference type="NCBI Taxonomy" id="175788"/>
    <lineage>
        <taxon>Eukaryota</taxon>
        <taxon>Metazoa</taxon>
        <taxon>Chordata</taxon>
        <taxon>Craniata</taxon>
        <taxon>Vertebrata</taxon>
        <taxon>Euteleostomi</taxon>
        <taxon>Actinopterygii</taxon>
        <taxon>Neopterygii</taxon>
        <taxon>Teleostei</taxon>
        <taxon>Ostariophysi</taxon>
        <taxon>Siluriformes</taxon>
        <taxon>Bagridae</taxon>
        <taxon>Hemibagrus</taxon>
    </lineage>
</organism>
<feature type="non-terminal residue" evidence="1">
    <location>
        <position position="1"/>
    </location>
</feature>
<proteinExistence type="predicted"/>
<accession>A0AAE0QF56</accession>
<name>A0AAE0QF56_9TELE</name>
<dbReference type="AlphaFoldDB" id="A0AAE0QF56"/>
<evidence type="ECO:0000313" key="1">
    <source>
        <dbReference type="EMBL" id="KAK3519288.1"/>
    </source>
</evidence>
<keyword evidence="2" id="KW-1185">Reference proteome</keyword>
<evidence type="ECO:0000313" key="2">
    <source>
        <dbReference type="Proteomes" id="UP001274896"/>
    </source>
</evidence>